<reference evidence="3" key="1">
    <citation type="journal article" date="2019" name="Int. J. Syst. Evol. Microbiol.">
        <title>The Global Catalogue of Microorganisms (GCM) 10K type strain sequencing project: providing services to taxonomists for standard genome sequencing and annotation.</title>
        <authorList>
            <consortium name="The Broad Institute Genomics Platform"/>
            <consortium name="The Broad Institute Genome Sequencing Center for Infectious Disease"/>
            <person name="Wu L."/>
            <person name="Ma J."/>
        </authorList>
    </citation>
    <scope>NUCLEOTIDE SEQUENCE [LARGE SCALE GENOMIC DNA]</scope>
    <source>
        <strain evidence="3">KCTC 42282</strain>
    </source>
</reference>
<gene>
    <name evidence="2" type="ORF">ACFONL_16360</name>
</gene>
<evidence type="ECO:0000256" key="1">
    <source>
        <dbReference type="SAM" id="MobiDB-lite"/>
    </source>
</evidence>
<sequence length="759" mass="82143">MIFAIFFTYQQASRLVAKQCIVGVVWGLGGTTMVRFAVVAALFLGAPVAALAQQDLLHGEWRGSYNCGPEVVGVTIDIGPRRPDASHDGIFTFYPVDGGARVKTGAYSIRINTPVESRTLVAKPVEWIIPAPGYSHYGFTASIDAGGRIIEGKMDRVRCQGVRVAKDGKFPGGVTAPASNASQEARRRKAATDKEEQERLERVAGSDRRAAERRAAMPRPVSEEDRMNGERRALISRLVGRWDGAVYSRSVDTVRMSLEFSERQTVTDGVFLDVKLASTYMGGKYGLVLDRSGEARIERIDVPAGERGRHFMATVTRNSSLKDGFGRDVLQLSTFSRSTAYLFREATTATPFLELCETHRNWITRRYEAWGKARALKTRYFTGLGGYNAQDASLSEAFADDTFKKYFGSTVGEMTDARFDELLRNARDCAVTRSSVYRPELIEGIVNVRVSEADVNGFRSGFWVHRPGSLPTSRAQALAIIEAAKESGQVLKALSPELDGLDDARSIEQKISAAIAGGAAVARPDALEAALAAAGRKLAALREAGARKLTDEREARHLRRMQGVRIPQEAIPAGRRELVAALVAGKLTRLNGDAQSFFGGVVDQAIGGCGLPSSTAERLALLRPMVTAADRAVFGTAYGDADLLKMLGSMAGGQATHVEGQETVKAITCADPFLGVLLAAIADVSANAGQATDGRESLFVRTCSNDRPREQCECVAREARSVIPDIDGRSYSRDIFPMIINANPGVSLRVGLVCRVGNY</sequence>
<dbReference type="RefSeq" id="WP_191320242.1">
    <property type="nucleotide sequence ID" value="NZ_BNCG01000015.1"/>
</dbReference>
<feature type="region of interest" description="Disordered" evidence="1">
    <location>
        <begin position="168"/>
        <end position="227"/>
    </location>
</feature>
<evidence type="ECO:0000313" key="2">
    <source>
        <dbReference type="EMBL" id="MFC3638914.1"/>
    </source>
</evidence>
<protein>
    <submittedName>
        <fullName evidence="2">Uncharacterized protein</fullName>
    </submittedName>
</protein>
<keyword evidence="3" id="KW-1185">Reference proteome</keyword>
<evidence type="ECO:0000313" key="3">
    <source>
        <dbReference type="Proteomes" id="UP001595704"/>
    </source>
</evidence>
<dbReference type="Proteomes" id="UP001595704">
    <property type="component" value="Unassembled WGS sequence"/>
</dbReference>
<feature type="compositionally biased region" description="Basic and acidic residues" evidence="1">
    <location>
        <begin position="190"/>
        <end position="227"/>
    </location>
</feature>
<dbReference type="EMBL" id="JBHRYC010000082">
    <property type="protein sequence ID" value="MFC3638914.1"/>
    <property type="molecule type" value="Genomic_DNA"/>
</dbReference>
<name>A0ABV7UJL5_9HYPH</name>
<comment type="caution">
    <text evidence="2">The sequence shown here is derived from an EMBL/GenBank/DDBJ whole genome shotgun (WGS) entry which is preliminary data.</text>
</comment>
<accession>A0ABV7UJL5</accession>
<proteinExistence type="predicted"/>
<organism evidence="2 3">
    <name type="scientific">Camelimonas fluminis</name>
    <dbReference type="NCBI Taxonomy" id="1576911"/>
    <lineage>
        <taxon>Bacteria</taxon>
        <taxon>Pseudomonadati</taxon>
        <taxon>Pseudomonadota</taxon>
        <taxon>Alphaproteobacteria</taxon>
        <taxon>Hyphomicrobiales</taxon>
        <taxon>Chelatococcaceae</taxon>
        <taxon>Camelimonas</taxon>
    </lineage>
</organism>